<dbReference type="InterPro" id="IPR029026">
    <property type="entry name" value="tRNA_m1G_MTases_N"/>
</dbReference>
<dbReference type="Gene3D" id="3.40.1280.10">
    <property type="match status" value="1"/>
</dbReference>
<gene>
    <name evidence="2" type="ORF">ENL26_00210</name>
</gene>
<organism evidence="2">
    <name type="scientific">Kosmotoga arenicorallina</name>
    <dbReference type="NCBI Taxonomy" id="688066"/>
    <lineage>
        <taxon>Bacteria</taxon>
        <taxon>Thermotogati</taxon>
        <taxon>Thermotogota</taxon>
        <taxon>Thermotogae</taxon>
        <taxon>Kosmotogales</taxon>
        <taxon>Kosmotogaceae</taxon>
        <taxon>Kosmotoga</taxon>
    </lineage>
</organism>
<dbReference type="Proteomes" id="UP000886129">
    <property type="component" value="Unassembled WGS sequence"/>
</dbReference>
<keyword evidence="2" id="KW-0489">Methyltransferase</keyword>
<sequence>PDRISYSGMSKIIKESDKPHLILFGTSWGLPKEVLVLCDYVLEPIRGRASFNHLSVRAAVAITLDRIIGEDI</sequence>
<accession>A0A7C5DV02</accession>
<dbReference type="EMBL" id="DRTH01000006">
    <property type="protein sequence ID" value="HHF08181.1"/>
    <property type="molecule type" value="Genomic_DNA"/>
</dbReference>
<evidence type="ECO:0000259" key="1">
    <source>
        <dbReference type="Pfam" id="PF09936"/>
    </source>
</evidence>
<name>A0A7C5DV02_9BACT</name>
<dbReference type="Pfam" id="PF09936">
    <property type="entry name" value="Methyltrn_RNA_4"/>
    <property type="match status" value="1"/>
</dbReference>
<evidence type="ECO:0000313" key="2">
    <source>
        <dbReference type="EMBL" id="HHF08181.1"/>
    </source>
</evidence>
<feature type="non-terminal residue" evidence="2">
    <location>
        <position position="1"/>
    </location>
</feature>
<reference evidence="2" key="1">
    <citation type="journal article" date="2020" name="mSystems">
        <title>Genome- and Community-Level Interaction Insights into Carbon Utilization and Element Cycling Functions of Hydrothermarchaeota in Hydrothermal Sediment.</title>
        <authorList>
            <person name="Zhou Z."/>
            <person name="Liu Y."/>
            <person name="Xu W."/>
            <person name="Pan J."/>
            <person name="Luo Z.H."/>
            <person name="Li M."/>
        </authorList>
    </citation>
    <scope>NUCLEOTIDE SEQUENCE [LARGE SCALE GENOMIC DNA]</scope>
    <source>
        <strain evidence="2">HyVt-80</strain>
    </source>
</reference>
<proteinExistence type="predicted"/>
<dbReference type="InterPro" id="IPR019230">
    <property type="entry name" value="RNA_MeTrfase_C_dom"/>
</dbReference>
<feature type="domain" description="tRNA (guanine-N(1)-)-methyltransferase C-terminal" evidence="1">
    <location>
        <begin position="2"/>
        <end position="69"/>
    </location>
</feature>
<protein>
    <submittedName>
        <fullName evidence="2">RNA methyltransferase</fullName>
    </submittedName>
</protein>
<dbReference type="GO" id="GO:0032259">
    <property type="term" value="P:methylation"/>
    <property type="evidence" value="ECO:0007669"/>
    <property type="project" value="UniProtKB-KW"/>
</dbReference>
<dbReference type="AlphaFoldDB" id="A0A7C5DV02"/>
<comment type="caution">
    <text evidence="2">The sequence shown here is derived from an EMBL/GenBank/DDBJ whole genome shotgun (WGS) entry which is preliminary data.</text>
</comment>
<dbReference type="GO" id="GO:0008168">
    <property type="term" value="F:methyltransferase activity"/>
    <property type="evidence" value="ECO:0007669"/>
    <property type="project" value="UniProtKB-KW"/>
</dbReference>
<keyword evidence="2" id="KW-0808">Transferase</keyword>